<gene>
    <name evidence="9" type="ORF">OCV88_05400</name>
</gene>
<evidence type="ECO:0000256" key="5">
    <source>
        <dbReference type="ARBA" id="ARBA00022989"/>
    </source>
</evidence>
<dbReference type="Pfam" id="PF00528">
    <property type="entry name" value="BPD_transp_1"/>
    <property type="match status" value="1"/>
</dbReference>
<comment type="caution">
    <text evidence="9">The sequence shown here is derived from an EMBL/GenBank/DDBJ whole genome shotgun (WGS) entry which is preliminary data.</text>
</comment>
<evidence type="ECO:0000256" key="2">
    <source>
        <dbReference type="ARBA" id="ARBA00022448"/>
    </source>
</evidence>
<evidence type="ECO:0000256" key="3">
    <source>
        <dbReference type="ARBA" id="ARBA00022475"/>
    </source>
</evidence>
<dbReference type="Gene3D" id="1.10.3720.10">
    <property type="entry name" value="MetI-like"/>
    <property type="match status" value="1"/>
</dbReference>
<feature type="transmembrane region" description="Helical" evidence="7">
    <location>
        <begin position="172"/>
        <end position="197"/>
    </location>
</feature>
<dbReference type="PROSITE" id="PS50928">
    <property type="entry name" value="ABC_TM1"/>
    <property type="match status" value="1"/>
</dbReference>
<feature type="domain" description="ABC transmembrane type-1" evidence="8">
    <location>
        <begin position="83"/>
        <end position="299"/>
    </location>
</feature>
<sequence>MLQANGSVTAVKSKKPLNFKKGVKPYLYLAPTLVVLIILLIVPIVMVISYAFFDNVIVVQEPQFAGLKNFGIVLKDPTFIMGIKNTLFFVIVSVIAHMLIGMFFAMLMNTTYLHVKTKAVFRVIYALPWMFTASVIAITWRLLYDPVGVLNFLSQTLHLSQSTIDFLGTREIALKAVTVINIWSGYPFYMISILAGLQGISTDLYEASSIDGANPVQQFFRITIPQLKPILISLVMLDFVWTIQQFALIWMTTGGGPVKATTTVSVYIYETAFRTYKYSQASAAAVLALIVCIIIAIFYVRNQRSED</sequence>
<comment type="subcellular location">
    <subcellularLocation>
        <location evidence="1 7">Cell membrane</location>
        <topology evidence="1 7">Multi-pass membrane protein</topology>
    </subcellularLocation>
</comment>
<organism evidence="9 10">
    <name type="scientific">Brotonthovivens ammoniilytica</name>
    <dbReference type="NCBI Taxonomy" id="2981725"/>
    <lineage>
        <taxon>Bacteria</taxon>
        <taxon>Bacillati</taxon>
        <taxon>Bacillota</taxon>
        <taxon>Clostridia</taxon>
        <taxon>Lachnospirales</taxon>
        <taxon>Lachnospiraceae</taxon>
        <taxon>Brotonthovivens</taxon>
    </lineage>
</organism>
<protein>
    <submittedName>
        <fullName evidence="9">Sugar ABC transporter permease</fullName>
    </submittedName>
</protein>
<evidence type="ECO:0000313" key="9">
    <source>
        <dbReference type="EMBL" id="MCU6761775.1"/>
    </source>
</evidence>
<keyword evidence="10" id="KW-1185">Reference proteome</keyword>
<dbReference type="RefSeq" id="WP_158424557.1">
    <property type="nucleotide sequence ID" value="NZ_JAOQJQ010000002.1"/>
</dbReference>
<name>A0ABT2THW5_9FIRM</name>
<dbReference type="PANTHER" id="PTHR43005">
    <property type="entry name" value="BLR7065 PROTEIN"/>
    <property type="match status" value="1"/>
</dbReference>
<keyword evidence="2 7" id="KW-0813">Transport</keyword>
<keyword evidence="5 7" id="KW-1133">Transmembrane helix</keyword>
<keyword evidence="4 7" id="KW-0812">Transmembrane</keyword>
<reference evidence="9 10" key="1">
    <citation type="journal article" date="2021" name="ISME Commun">
        <title>Automated analysis of genomic sequences facilitates high-throughput and comprehensive description of bacteria.</title>
        <authorList>
            <person name="Hitch T.C.A."/>
        </authorList>
    </citation>
    <scope>NUCLEOTIDE SEQUENCE [LARGE SCALE GENOMIC DNA]</scope>
    <source>
        <strain evidence="9 10">Sanger_109</strain>
    </source>
</reference>
<feature type="transmembrane region" description="Helical" evidence="7">
    <location>
        <begin position="26"/>
        <end position="53"/>
    </location>
</feature>
<evidence type="ECO:0000313" key="10">
    <source>
        <dbReference type="Proteomes" id="UP001652442"/>
    </source>
</evidence>
<feature type="transmembrane region" description="Helical" evidence="7">
    <location>
        <begin position="281"/>
        <end position="300"/>
    </location>
</feature>
<dbReference type="SUPFAM" id="SSF161098">
    <property type="entry name" value="MetI-like"/>
    <property type="match status" value="1"/>
</dbReference>
<feature type="transmembrane region" description="Helical" evidence="7">
    <location>
        <begin position="87"/>
        <end position="107"/>
    </location>
</feature>
<keyword evidence="6 7" id="KW-0472">Membrane</keyword>
<comment type="similarity">
    <text evidence="7">Belongs to the binding-protein-dependent transport system permease family.</text>
</comment>
<evidence type="ECO:0000259" key="8">
    <source>
        <dbReference type="PROSITE" id="PS50928"/>
    </source>
</evidence>
<dbReference type="InterPro" id="IPR000515">
    <property type="entry name" value="MetI-like"/>
</dbReference>
<evidence type="ECO:0000256" key="6">
    <source>
        <dbReference type="ARBA" id="ARBA00023136"/>
    </source>
</evidence>
<evidence type="ECO:0000256" key="1">
    <source>
        <dbReference type="ARBA" id="ARBA00004651"/>
    </source>
</evidence>
<accession>A0ABT2THW5</accession>
<dbReference type="EMBL" id="JAOQJQ010000002">
    <property type="protein sequence ID" value="MCU6761775.1"/>
    <property type="molecule type" value="Genomic_DNA"/>
</dbReference>
<evidence type="ECO:0000256" key="4">
    <source>
        <dbReference type="ARBA" id="ARBA00022692"/>
    </source>
</evidence>
<dbReference type="PANTHER" id="PTHR43005:SF1">
    <property type="entry name" value="SPERMIDINE_PUTRESCINE TRANSPORT SYSTEM PERMEASE PROTEIN"/>
    <property type="match status" value="1"/>
</dbReference>
<proteinExistence type="inferred from homology"/>
<dbReference type="Proteomes" id="UP001652442">
    <property type="component" value="Unassembled WGS sequence"/>
</dbReference>
<keyword evidence="3" id="KW-1003">Cell membrane</keyword>
<evidence type="ECO:0000256" key="7">
    <source>
        <dbReference type="RuleBase" id="RU363032"/>
    </source>
</evidence>
<feature type="transmembrane region" description="Helical" evidence="7">
    <location>
        <begin position="119"/>
        <end position="143"/>
    </location>
</feature>
<dbReference type="InterPro" id="IPR035906">
    <property type="entry name" value="MetI-like_sf"/>
</dbReference>
<dbReference type="CDD" id="cd06261">
    <property type="entry name" value="TM_PBP2"/>
    <property type="match status" value="1"/>
</dbReference>